<evidence type="ECO:0008006" key="6">
    <source>
        <dbReference type="Google" id="ProtNLM"/>
    </source>
</evidence>
<dbReference type="PANTHER" id="PTHR35559:SF1">
    <property type="entry name" value="CHITIN-BINDING TYPE-4 DOMAIN-CONTAINING PROTEIN"/>
    <property type="match status" value="1"/>
</dbReference>
<gene>
    <name evidence="4" type="ORF">TrST_g9653</name>
</gene>
<feature type="transmembrane region" description="Helical" evidence="2">
    <location>
        <begin position="387"/>
        <end position="408"/>
    </location>
</feature>
<evidence type="ECO:0000256" key="1">
    <source>
        <dbReference type="SAM" id="MobiDB-lite"/>
    </source>
</evidence>
<keyword evidence="2" id="KW-0472">Membrane</keyword>
<keyword evidence="5" id="KW-1185">Reference proteome</keyword>
<dbReference type="AlphaFoldDB" id="A0A9W7A7L2"/>
<dbReference type="Gene3D" id="2.70.50.70">
    <property type="match status" value="1"/>
</dbReference>
<sequence>MMSQVVFLLAWFSVLRPSLSHSWISCTDCLDSACTTCRGYARNWFTQPSIPFSQDQGWDRRPGKSVAAGGLFCDDSKQVAHANVQDGYTDTYPMASYTAGQTVTMQWPAKNHATVGFQRNTQLFIGKGPGLGDDFSHITSLDAYVSEYPGLEQTYSNCVPNQAGVDGAPCSGDFTLPSDLAEGFYSFIWWWEFNEGEYYSTCFDAWVSSSGGGGAPAPGAPSGNDSDECLAANLPADVCPKEEEAAADGIVLSLPPSKLNGAAGSSYTATVKYDFSKKIFIVPEVWGPDGSNGFIGGGLDAAMAFGPGKGTASLTVTLDKDAVGEGQLNLWTVAEEHFSTDVADEPWANELGRIPWSVKFGDANVACTSIPVACKGGEGGGGGGGQVTGILVAVLVAVLLMVSAFFGVRWSSKNCTGTVPKMAMKATTKTSNHQWKDGNGIDSSYL</sequence>
<evidence type="ECO:0000313" key="4">
    <source>
        <dbReference type="EMBL" id="GMH64931.1"/>
    </source>
</evidence>
<dbReference type="EMBL" id="BRXY01000098">
    <property type="protein sequence ID" value="GMH64931.1"/>
    <property type="molecule type" value="Genomic_DNA"/>
</dbReference>
<keyword evidence="2" id="KW-1133">Transmembrane helix</keyword>
<name>A0A9W7A7L2_9STRA</name>
<evidence type="ECO:0000313" key="5">
    <source>
        <dbReference type="Proteomes" id="UP001165085"/>
    </source>
</evidence>
<comment type="caution">
    <text evidence="4">The sequence shown here is derived from an EMBL/GenBank/DDBJ whole genome shotgun (WGS) entry which is preliminary data.</text>
</comment>
<protein>
    <recommendedName>
        <fullName evidence="6">Chitin-binding type-4 domain-containing protein</fullName>
    </recommendedName>
</protein>
<keyword evidence="3" id="KW-0732">Signal</keyword>
<organism evidence="4 5">
    <name type="scientific">Triparma strigata</name>
    <dbReference type="NCBI Taxonomy" id="1606541"/>
    <lineage>
        <taxon>Eukaryota</taxon>
        <taxon>Sar</taxon>
        <taxon>Stramenopiles</taxon>
        <taxon>Ochrophyta</taxon>
        <taxon>Bolidophyceae</taxon>
        <taxon>Parmales</taxon>
        <taxon>Triparmaceae</taxon>
        <taxon>Triparma</taxon>
    </lineage>
</organism>
<reference evidence="5" key="1">
    <citation type="journal article" date="2023" name="Commun. Biol.">
        <title>Genome analysis of Parmales, the sister group of diatoms, reveals the evolutionary specialization of diatoms from phago-mixotrophs to photoautotrophs.</title>
        <authorList>
            <person name="Ban H."/>
            <person name="Sato S."/>
            <person name="Yoshikawa S."/>
            <person name="Yamada K."/>
            <person name="Nakamura Y."/>
            <person name="Ichinomiya M."/>
            <person name="Sato N."/>
            <person name="Blanc-Mathieu R."/>
            <person name="Endo H."/>
            <person name="Kuwata A."/>
            <person name="Ogata H."/>
        </authorList>
    </citation>
    <scope>NUCLEOTIDE SEQUENCE [LARGE SCALE GENOMIC DNA]</scope>
    <source>
        <strain evidence="5">NIES 3701</strain>
    </source>
</reference>
<feature type="signal peptide" evidence="3">
    <location>
        <begin position="1"/>
        <end position="20"/>
    </location>
</feature>
<dbReference type="Proteomes" id="UP001165085">
    <property type="component" value="Unassembled WGS sequence"/>
</dbReference>
<feature type="region of interest" description="Disordered" evidence="1">
    <location>
        <begin position="427"/>
        <end position="446"/>
    </location>
</feature>
<evidence type="ECO:0000256" key="2">
    <source>
        <dbReference type="SAM" id="Phobius"/>
    </source>
</evidence>
<dbReference type="OrthoDB" id="165036at2759"/>
<dbReference type="PANTHER" id="PTHR35559">
    <property type="entry name" value="CHITIN-BINDING TYPE-4 DOMAIN-CONTAINING PROTEIN"/>
    <property type="match status" value="1"/>
</dbReference>
<proteinExistence type="predicted"/>
<keyword evidence="2" id="KW-0812">Transmembrane</keyword>
<evidence type="ECO:0000256" key="3">
    <source>
        <dbReference type="SAM" id="SignalP"/>
    </source>
</evidence>
<accession>A0A9W7A7L2</accession>
<feature type="chain" id="PRO_5040915509" description="Chitin-binding type-4 domain-containing protein" evidence="3">
    <location>
        <begin position="21"/>
        <end position="446"/>
    </location>
</feature>